<evidence type="ECO:0000313" key="2">
    <source>
        <dbReference type="EMBL" id="ADJ16299.1"/>
    </source>
</evidence>
<reference evidence="3 5" key="2">
    <citation type="journal article" date="2014" name="PLoS Genet.">
        <title>Phylogenetically driven sequencing of extremely halophilic archaea reveals strategies for static and dynamic osmo-response.</title>
        <authorList>
            <person name="Becker E.A."/>
            <person name="Seitzer P.M."/>
            <person name="Tritt A."/>
            <person name="Larsen D."/>
            <person name="Krusor M."/>
            <person name="Yao A.I."/>
            <person name="Wu D."/>
            <person name="Madern D."/>
            <person name="Eisen J.A."/>
            <person name="Darling A.E."/>
            <person name="Facciotti M.T."/>
        </authorList>
    </citation>
    <scope>NUCLEOTIDE SEQUENCE [LARGE SCALE GENOMIC DNA]</scope>
    <source>
        <strain evidence="3">B3</strain>
        <strain evidence="5">DSM 18796 / CECT 7217 / JCM 14584 / KCTC 4019 / B3</strain>
    </source>
</reference>
<feature type="transmembrane region" description="Helical" evidence="1">
    <location>
        <begin position="60"/>
        <end position="78"/>
    </location>
</feature>
<accession>D8J930</accession>
<feature type="transmembrane region" description="Helical" evidence="1">
    <location>
        <begin position="118"/>
        <end position="141"/>
    </location>
</feature>
<dbReference type="PANTHER" id="PTHR28008:SF1">
    <property type="entry name" value="DOMAIN PROTEIN, PUTATIVE (AFU_ORTHOLOGUE AFUA_3G10980)-RELATED"/>
    <property type="match status" value="1"/>
</dbReference>
<evidence type="ECO:0000313" key="4">
    <source>
        <dbReference type="Proteomes" id="UP000000390"/>
    </source>
</evidence>
<dbReference type="PANTHER" id="PTHR28008">
    <property type="entry name" value="DOMAIN PROTEIN, PUTATIVE (AFU_ORTHOLOGUE AFUA_3G10980)-RELATED"/>
    <property type="match status" value="1"/>
</dbReference>
<dbReference type="GeneID" id="9420735"/>
<dbReference type="KEGG" id="hje:HacjB3_14590"/>
<sequence length="152" mass="15545">MNGEQSIAKRVGRFVVNPVARWTAVAGGAGLLFLGASVPNGALAVLTGLPVPTGPVGTDAWLHFFGYGALAVLLCVALQSGNRPRPFVSAFCGVAGYGVSTELLHAAVPYRTFSTIDIAANVAGAFAGCGAVWIAWVLLGLRSPASRAPRIP</sequence>
<dbReference type="OrthoDB" id="222238at2157"/>
<organism evidence="2 4">
    <name type="scientific">Halalkalicoccus jeotgali (strain DSM 18796 / CECT 7217 / JCM 14584 / KCTC 4019 / B3)</name>
    <dbReference type="NCBI Taxonomy" id="795797"/>
    <lineage>
        <taxon>Archaea</taxon>
        <taxon>Methanobacteriati</taxon>
        <taxon>Methanobacteriota</taxon>
        <taxon>Stenosarchaea group</taxon>
        <taxon>Halobacteria</taxon>
        <taxon>Halobacteriales</taxon>
        <taxon>Halococcaceae</taxon>
        <taxon>Halalkalicoccus</taxon>
    </lineage>
</organism>
<dbReference type="RefSeq" id="WP_008416373.1">
    <property type="nucleotide sequence ID" value="NC_014297.1"/>
</dbReference>
<proteinExistence type="predicted"/>
<keyword evidence="1" id="KW-0812">Transmembrane</keyword>
<protein>
    <recommendedName>
        <fullName evidence="6">VanZ-like domain-containing protein</fullName>
    </recommendedName>
</protein>
<reference evidence="2 4" key="1">
    <citation type="journal article" date="2010" name="J. Bacteriol.">
        <title>Complete genome sequence of Halalkalicoccus jeotgali B3(T), an extremely halophilic archaeon.</title>
        <authorList>
            <person name="Roh S.W."/>
            <person name="Nam Y.D."/>
            <person name="Nam S.H."/>
            <person name="Choi S.H."/>
            <person name="Park H.S."/>
            <person name="Bae J.W."/>
        </authorList>
    </citation>
    <scope>NUCLEOTIDE SEQUENCE [LARGE SCALE GENOMIC DNA]</scope>
    <source>
        <strain evidence="2">B3</strain>
        <strain evidence="4">DSM 18796 / CECT 7217 / JCM 14584 / KCTC 4019 / B3</strain>
    </source>
</reference>
<evidence type="ECO:0000313" key="3">
    <source>
        <dbReference type="EMBL" id="ELY37033.1"/>
    </source>
</evidence>
<evidence type="ECO:0000313" key="5">
    <source>
        <dbReference type="Proteomes" id="UP000011645"/>
    </source>
</evidence>
<dbReference type="AlphaFoldDB" id="D8J930"/>
<keyword evidence="1" id="KW-0472">Membrane</keyword>
<evidence type="ECO:0008006" key="6">
    <source>
        <dbReference type="Google" id="ProtNLM"/>
    </source>
</evidence>
<dbReference type="Proteomes" id="UP000000390">
    <property type="component" value="Chromosome"/>
</dbReference>
<dbReference type="EMBL" id="AOHV01000027">
    <property type="protein sequence ID" value="ELY37033.1"/>
    <property type="molecule type" value="Genomic_DNA"/>
</dbReference>
<dbReference type="HOGENOM" id="CLU_1718150_0_0_2"/>
<feature type="transmembrane region" description="Helical" evidence="1">
    <location>
        <begin position="87"/>
        <end position="106"/>
    </location>
</feature>
<dbReference type="eggNOG" id="arCOG03232">
    <property type="taxonomic scope" value="Archaea"/>
</dbReference>
<dbReference type="PATRIC" id="fig|795797.18.peg.2920"/>
<dbReference type="Proteomes" id="UP000011645">
    <property type="component" value="Unassembled WGS sequence"/>
</dbReference>
<dbReference type="NCBIfam" id="NF037970">
    <property type="entry name" value="vanZ_1"/>
    <property type="match status" value="1"/>
</dbReference>
<dbReference type="EMBL" id="CP002062">
    <property type="protein sequence ID" value="ADJ16299.1"/>
    <property type="molecule type" value="Genomic_DNA"/>
</dbReference>
<evidence type="ECO:0000256" key="1">
    <source>
        <dbReference type="SAM" id="Phobius"/>
    </source>
</evidence>
<name>D8J930_HALJB</name>
<keyword evidence="1" id="KW-1133">Transmembrane helix</keyword>
<gene>
    <name evidence="2" type="ordered locus">HacjB3_14590</name>
    <name evidence="3" type="ORF">C497_09828</name>
</gene>
<keyword evidence="5" id="KW-1185">Reference proteome</keyword>